<evidence type="ECO:0000256" key="4">
    <source>
        <dbReference type="ARBA" id="ARBA00022485"/>
    </source>
</evidence>
<name>A0ABT7MIM3_9PSEU</name>
<keyword evidence="8" id="KW-0805">Transcription regulation</keyword>
<evidence type="ECO:0000256" key="1">
    <source>
        <dbReference type="ARBA" id="ARBA00001966"/>
    </source>
</evidence>
<evidence type="ECO:0000256" key="8">
    <source>
        <dbReference type="ARBA" id="ARBA00023015"/>
    </source>
</evidence>
<accession>A0ABT7MIM3</accession>
<keyword evidence="11" id="KW-0804">Transcription</keyword>
<dbReference type="PROSITE" id="PS51674">
    <property type="entry name" value="4FE4S_WBL"/>
    <property type="match status" value="1"/>
</dbReference>
<keyword evidence="6" id="KW-0408">Iron</keyword>
<evidence type="ECO:0000256" key="10">
    <source>
        <dbReference type="ARBA" id="ARBA00023157"/>
    </source>
</evidence>
<dbReference type="InterPro" id="IPR034768">
    <property type="entry name" value="4FE4S_WBL"/>
</dbReference>
<evidence type="ECO:0000256" key="7">
    <source>
        <dbReference type="ARBA" id="ARBA00023014"/>
    </source>
</evidence>
<dbReference type="PANTHER" id="PTHR38839">
    <property type="entry name" value="TRANSCRIPTIONAL REGULATOR WHID-RELATED"/>
    <property type="match status" value="1"/>
</dbReference>
<organism evidence="13 14">
    <name type="scientific">Actinomycetospora termitidis</name>
    <dbReference type="NCBI Taxonomy" id="3053470"/>
    <lineage>
        <taxon>Bacteria</taxon>
        <taxon>Bacillati</taxon>
        <taxon>Actinomycetota</taxon>
        <taxon>Actinomycetes</taxon>
        <taxon>Pseudonocardiales</taxon>
        <taxon>Pseudonocardiaceae</taxon>
        <taxon>Actinomycetospora</taxon>
    </lineage>
</organism>
<comment type="similarity">
    <text evidence="3">Belongs to the WhiB family.</text>
</comment>
<keyword evidence="7" id="KW-0411">Iron-sulfur</keyword>
<gene>
    <name evidence="13" type="ORF">QRT03_31280</name>
</gene>
<comment type="cofactor">
    <cofactor evidence="1">
        <name>[4Fe-4S] cluster</name>
        <dbReference type="ChEBI" id="CHEBI:49883"/>
    </cofactor>
</comment>
<feature type="domain" description="4Fe-4S Wbl-type" evidence="12">
    <location>
        <begin position="1"/>
        <end position="57"/>
    </location>
</feature>
<evidence type="ECO:0000259" key="12">
    <source>
        <dbReference type="PROSITE" id="PS51674"/>
    </source>
</evidence>
<protein>
    <submittedName>
        <fullName evidence="13">WhiB family transcriptional regulator</fullName>
    </submittedName>
</protein>
<evidence type="ECO:0000313" key="14">
    <source>
        <dbReference type="Proteomes" id="UP001231924"/>
    </source>
</evidence>
<keyword evidence="4" id="KW-0004">4Fe-4S</keyword>
<evidence type="ECO:0000256" key="9">
    <source>
        <dbReference type="ARBA" id="ARBA00023125"/>
    </source>
</evidence>
<evidence type="ECO:0000256" key="6">
    <source>
        <dbReference type="ARBA" id="ARBA00023004"/>
    </source>
</evidence>
<keyword evidence="5" id="KW-0479">Metal-binding</keyword>
<evidence type="ECO:0000256" key="5">
    <source>
        <dbReference type="ARBA" id="ARBA00022723"/>
    </source>
</evidence>
<dbReference type="RefSeq" id="WP_286057089.1">
    <property type="nucleotide sequence ID" value="NZ_JASVWF010000011.1"/>
</dbReference>
<evidence type="ECO:0000256" key="2">
    <source>
        <dbReference type="ARBA" id="ARBA00004496"/>
    </source>
</evidence>
<reference evidence="13 14" key="1">
    <citation type="submission" date="2023-06" db="EMBL/GenBank/DDBJ databases">
        <title>Actinomycetospora Odt1-22.</title>
        <authorList>
            <person name="Supong K."/>
        </authorList>
    </citation>
    <scope>NUCLEOTIDE SEQUENCE [LARGE SCALE GENOMIC DNA]</scope>
    <source>
        <strain evidence="13 14">Odt1-22</strain>
    </source>
</reference>
<keyword evidence="14" id="KW-1185">Reference proteome</keyword>
<comment type="subcellular location">
    <subcellularLocation>
        <location evidence="2">Cytoplasm</location>
    </subcellularLocation>
</comment>
<keyword evidence="10" id="KW-1015">Disulfide bond</keyword>
<dbReference type="Proteomes" id="UP001231924">
    <property type="component" value="Unassembled WGS sequence"/>
</dbReference>
<dbReference type="InterPro" id="IPR003482">
    <property type="entry name" value="Whib"/>
</dbReference>
<comment type="caution">
    <text evidence="13">The sequence shown here is derived from an EMBL/GenBank/DDBJ whole genome shotgun (WGS) entry which is preliminary data.</text>
</comment>
<evidence type="ECO:0000313" key="13">
    <source>
        <dbReference type="EMBL" id="MDL5160486.1"/>
    </source>
</evidence>
<dbReference type="EMBL" id="JASVWF010000011">
    <property type="protein sequence ID" value="MDL5160486.1"/>
    <property type="molecule type" value="Genomic_DNA"/>
</dbReference>
<sequence>MFPLVESTVPGRANAAEEKARAVCLRCPIRPECLAEVLEADMPFGVAGGLTAAERRAVRARGRCPDPEVSAAAAASDTRERADVDTVADVGSPEVASVLDGVLAAQARFGHDADPGRVRELVAGRGTTSMTRWDAALAAATMLRLGRTVSATARTLGEQYTQVRRWRDRDRAGEALIRGQRIAQESSGPGAMSGAISTLTAASSAATVVAGDRTDRQVAA</sequence>
<evidence type="ECO:0000256" key="11">
    <source>
        <dbReference type="ARBA" id="ARBA00023163"/>
    </source>
</evidence>
<proteinExistence type="inferred from homology"/>
<dbReference type="Pfam" id="PF02467">
    <property type="entry name" value="Whib"/>
    <property type="match status" value="1"/>
</dbReference>
<keyword evidence="9" id="KW-0238">DNA-binding</keyword>
<evidence type="ECO:0000256" key="3">
    <source>
        <dbReference type="ARBA" id="ARBA00006597"/>
    </source>
</evidence>